<keyword evidence="1" id="KW-0812">Transmembrane</keyword>
<dbReference type="Proteomes" id="UP001165667">
    <property type="component" value="Unassembled WGS sequence"/>
</dbReference>
<evidence type="ECO:0000256" key="1">
    <source>
        <dbReference type="SAM" id="Phobius"/>
    </source>
</evidence>
<proteinExistence type="predicted"/>
<dbReference type="Pfam" id="PF04964">
    <property type="entry name" value="Flp_Fap"/>
    <property type="match status" value="1"/>
</dbReference>
<keyword evidence="1" id="KW-1133">Transmembrane helix</keyword>
<gene>
    <name evidence="2" type="ORF">M8523_15900</name>
</gene>
<reference evidence="2" key="1">
    <citation type="submission" date="2022-05" db="EMBL/GenBank/DDBJ databases">
        <authorList>
            <person name="Pankratov T."/>
        </authorList>
    </citation>
    <scope>NUCLEOTIDE SEQUENCE</scope>
    <source>
        <strain evidence="2">BP6-180914</strain>
    </source>
</reference>
<evidence type="ECO:0000313" key="3">
    <source>
        <dbReference type="Proteomes" id="UP001165667"/>
    </source>
</evidence>
<feature type="transmembrane region" description="Helical" evidence="1">
    <location>
        <begin position="16"/>
        <end position="36"/>
    </location>
</feature>
<comment type="caution">
    <text evidence="2">The sequence shown here is derived from an EMBL/GenBank/DDBJ whole genome shotgun (WGS) entry which is preliminary data.</text>
</comment>
<accession>A0AA41YWP7</accession>
<protein>
    <submittedName>
        <fullName evidence="2">Flp family type IVb pilin</fullName>
    </submittedName>
</protein>
<name>A0AA41YWP7_9HYPH</name>
<organism evidence="2 3">
    <name type="scientific">Lichenifustis flavocetrariae</name>
    <dbReference type="NCBI Taxonomy" id="2949735"/>
    <lineage>
        <taxon>Bacteria</taxon>
        <taxon>Pseudomonadati</taxon>
        <taxon>Pseudomonadota</taxon>
        <taxon>Alphaproteobacteria</taxon>
        <taxon>Hyphomicrobiales</taxon>
        <taxon>Lichenihabitantaceae</taxon>
        <taxon>Lichenifustis</taxon>
    </lineage>
</organism>
<keyword evidence="3" id="KW-1185">Reference proteome</keyword>
<sequence length="51" mass="5326">MKRFLADRTGATSLEYAMIAAVISIVIVAASTEIGIKLNAKFFGPVVGGLN</sequence>
<dbReference type="AlphaFoldDB" id="A0AA41YWP7"/>
<evidence type="ECO:0000313" key="2">
    <source>
        <dbReference type="EMBL" id="MCW6509504.1"/>
    </source>
</evidence>
<dbReference type="InterPro" id="IPR007047">
    <property type="entry name" value="Flp_Fap"/>
</dbReference>
<dbReference type="EMBL" id="JAMOIM010000010">
    <property type="protein sequence ID" value="MCW6509504.1"/>
    <property type="molecule type" value="Genomic_DNA"/>
</dbReference>
<keyword evidence="1" id="KW-0472">Membrane</keyword>
<dbReference type="RefSeq" id="WP_282585876.1">
    <property type="nucleotide sequence ID" value="NZ_JAMOIM010000010.1"/>
</dbReference>